<organism evidence="4 5">
    <name type="scientific">Paludibacterium paludis</name>
    <dbReference type="NCBI Taxonomy" id="1225769"/>
    <lineage>
        <taxon>Bacteria</taxon>
        <taxon>Pseudomonadati</taxon>
        <taxon>Pseudomonadota</taxon>
        <taxon>Betaproteobacteria</taxon>
        <taxon>Neisseriales</taxon>
        <taxon>Chromobacteriaceae</taxon>
        <taxon>Paludibacterium</taxon>
    </lineage>
</organism>
<dbReference type="SUPFAM" id="SSF53850">
    <property type="entry name" value="Periplasmic binding protein-like II"/>
    <property type="match status" value="1"/>
</dbReference>
<feature type="signal peptide" evidence="2">
    <location>
        <begin position="1"/>
        <end position="20"/>
    </location>
</feature>
<keyword evidence="5" id="KW-1185">Reference proteome</keyword>
<sequence length="254" mass="28398">MRWRGVAGIALALAFAPAGADEVVVSTGEYAPWTGENLPGGGFVNRVVREAFRREGITVKFKYRPWTRALAELRDGTVQGSSYWGRDPARDKDFLPSDVLVEHRELLFHRKDKILPKWRRLADLSGFRFGATRSYTYTPEFWALTRQGVLNVTVSQDDESSLRKLLGGSVDILPMDEFSGWSILSSGAFPPGSRDLVVAEPMPFSVISGHLMLRKTPEGERLLKRFNHGLASMKTDGTLEAYREDMFRGSGASR</sequence>
<dbReference type="Pfam" id="PF00497">
    <property type="entry name" value="SBP_bac_3"/>
    <property type="match status" value="1"/>
</dbReference>
<name>A0A918U8G3_9NEIS</name>
<comment type="caution">
    <text evidence="4">The sequence shown here is derived from an EMBL/GenBank/DDBJ whole genome shotgun (WGS) entry which is preliminary data.</text>
</comment>
<dbReference type="Gene3D" id="3.40.190.10">
    <property type="entry name" value="Periplasmic binding protein-like II"/>
    <property type="match status" value="2"/>
</dbReference>
<evidence type="ECO:0000259" key="3">
    <source>
        <dbReference type="Pfam" id="PF00497"/>
    </source>
</evidence>
<evidence type="ECO:0000313" key="5">
    <source>
        <dbReference type="Proteomes" id="UP000645257"/>
    </source>
</evidence>
<evidence type="ECO:0000256" key="1">
    <source>
        <dbReference type="ARBA" id="ARBA00022729"/>
    </source>
</evidence>
<feature type="domain" description="Solute-binding protein family 3/N-terminal" evidence="3">
    <location>
        <begin position="25"/>
        <end position="245"/>
    </location>
</feature>
<dbReference type="Proteomes" id="UP000645257">
    <property type="component" value="Unassembled WGS sequence"/>
</dbReference>
<reference evidence="4" key="1">
    <citation type="journal article" date="2014" name="Int. J. Syst. Evol. Microbiol.">
        <title>Complete genome sequence of Corynebacterium casei LMG S-19264T (=DSM 44701T), isolated from a smear-ripened cheese.</title>
        <authorList>
            <consortium name="US DOE Joint Genome Institute (JGI-PGF)"/>
            <person name="Walter F."/>
            <person name="Albersmeier A."/>
            <person name="Kalinowski J."/>
            <person name="Ruckert C."/>
        </authorList>
    </citation>
    <scope>NUCLEOTIDE SEQUENCE</scope>
    <source>
        <strain evidence="4">KCTC 32182</strain>
    </source>
</reference>
<dbReference type="PANTHER" id="PTHR35936:SF25">
    <property type="entry name" value="ABC TRANSPORTER SUBSTRATE-BINDING PROTEIN"/>
    <property type="match status" value="1"/>
</dbReference>
<dbReference type="EMBL" id="BMYX01000004">
    <property type="protein sequence ID" value="GGY09885.1"/>
    <property type="molecule type" value="Genomic_DNA"/>
</dbReference>
<evidence type="ECO:0000256" key="2">
    <source>
        <dbReference type="SAM" id="SignalP"/>
    </source>
</evidence>
<reference evidence="4" key="2">
    <citation type="submission" date="2020-09" db="EMBL/GenBank/DDBJ databases">
        <authorList>
            <person name="Sun Q."/>
            <person name="Kim S."/>
        </authorList>
    </citation>
    <scope>NUCLEOTIDE SEQUENCE</scope>
    <source>
        <strain evidence="4">KCTC 32182</strain>
    </source>
</reference>
<protein>
    <recommendedName>
        <fullName evidence="3">Solute-binding protein family 3/N-terminal domain-containing protein</fullName>
    </recommendedName>
</protein>
<keyword evidence="1 2" id="KW-0732">Signal</keyword>
<gene>
    <name evidence="4" type="ORF">GCM10011289_10970</name>
</gene>
<dbReference type="AlphaFoldDB" id="A0A918U8G3"/>
<accession>A0A918U8G3</accession>
<dbReference type="PANTHER" id="PTHR35936">
    <property type="entry name" value="MEMBRANE-BOUND LYTIC MUREIN TRANSGLYCOSYLASE F"/>
    <property type="match status" value="1"/>
</dbReference>
<dbReference type="InterPro" id="IPR001638">
    <property type="entry name" value="Solute-binding_3/MltF_N"/>
</dbReference>
<proteinExistence type="predicted"/>
<feature type="chain" id="PRO_5037173903" description="Solute-binding protein family 3/N-terminal domain-containing protein" evidence="2">
    <location>
        <begin position="21"/>
        <end position="254"/>
    </location>
</feature>
<evidence type="ECO:0000313" key="4">
    <source>
        <dbReference type="EMBL" id="GGY09885.1"/>
    </source>
</evidence>